<keyword evidence="1" id="KW-0812">Transmembrane</keyword>
<dbReference type="Proteomes" id="UP001215598">
    <property type="component" value="Unassembled WGS sequence"/>
</dbReference>
<feature type="transmembrane region" description="Helical" evidence="1">
    <location>
        <begin position="147"/>
        <end position="171"/>
    </location>
</feature>
<reference evidence="2" key="1">
    <citation type="submission" date="2023-03" db="EMBL/GenBank/DDBJ databases">
        <title>Massive genome expansion in bonnet fungi (Mycena s.s.) driven by repeated elements and novel gene families across ecological guilds.</title>
        <authorList>
            <consortium name="Lawrence Berkeley National Laboratory"/>
            <person name="Harder C.B."/>
            <person name="Miyauchi S."/>
            <person name="Viragh M."/>
            <person name="Kuo A."/>
            <person name="Thoen E."/>
            <person name="Andreopoulos B."/>
            <person name="Lu D."/>
            <person name="Skrede I."/>
            <person name="Drula E."/>
            <person name="Henrissat B."/>
            <person name="Morin E."/>
            <person name="Kohler A."/>
            <person name="Barry K."/>
            <person name="LaButti K."/>
            <person name="Morin E."/>
            <person name="Salamov A."/>
            <person name="Lipzen A."/>
            <person name="Mereny Z."/>
            <person name="Hegedus B."/>
            <person name="Baldrian P."/>
            <person name="Stursova M."/>
            <person name="Weitz H."/>
            <person name="Taylor A."/>
            <person name="Grigoriev I.V."/>
            <person name="Nagy L.G."/>
            <person name="Martin F."/>
            <person name="Kauserud H."/>
        </authorList>
    </citation>
    <scope>NUCLEOTIDE SEQUENCE</scope>
    <source>
        <strain evidence="2">CBHHK182m</strain>
    </source>
</reference>
<proteinExistence type="predicted"/>
<protein>
    <submittedName>
        <fullName evidence="2">Uncharacterized protein</fullName>
    </submittedName>
</protein>
<dbReference type="EMBL" id="JARKIB010000050">
    <property type="protein sequence ID" value="KAJ7755124.1"/>
    <property type="molecule type" value="Genomic_DNA"/>
</dbReference>
<sequence>MDRTEVYNLLVQAASAYIFQNYPDLLQTLCLGTVEVTFSLILQLDNWFRIVTAAVETPARAQISESTTNHKNSIPIPIPQPQCPWPSPFESSLGFTQDVVPPVIAHTDPPPAESDPLEASRLAATIMDEGSIPLVDGPNIPVPGHVYSAYVVVPCLLAASLVVGLAIWLLLRDRGGTTSLPKKSNAKVPTTRSPEYATAPYTWTALVVDTVLWGSLTVGPPLAFYLLARFAPPYAPCLIALILSFLPADAPDPETEQFFARAGITDPVLVLRASAQLEEDMRTHARQFPTSSAFALLTADLPITPVIGRATNDRTPTWHSFARYAFFGLAIPLGFYVLTAFGAPVPVAIAILLSCFTKKAQDFRDVEFWAGPAERFWASADALFPRATAPEDVIDAPFAQGFIDVPFSQGFGGDIAQGFGGEQKPVERKRWARRWVSWAW</sequence>
<gene>
    <name evidence="2" type="ORF">B0H16DRAFT_1690291</name>
</gene>
<keyword evidence="1" id="KW-1133">Transmembrane helix</keyword>
<dbReference type="AlphaFoldDB" id="A0AAD7J5T1"/>
<evidence type="ECO:0000256" key="1">
    <source>
        <dbReference type="SAM" id="Phobius"/>
    </source>
</evidence>
<comment type="caution">
    <text evidence="2">The sequence shown here is derived from an EMBL/GenBank/DDBJ whole genome shotgun (WGS) entry which is preliminary data.</text>
</comment>
<organism evidence="2 3">
    <name type="scientific">Mycena metata</name>
    <dbReference type="NCBI Taxonomy" id="1033252"/>
    <lineage>
        <taxon>Eukaryota</taxon>
        <taxon>Fungi</taxon>
        <taxon>Dikarya</taxon>
        <taxon>Basidiomycota</taxon>
        <taxon>Agaricomycotina</taxon>
        <taxon>Agaricomycetes</taxon>
        <taxon>Agaricomycetidae</taxon>
        <taxon>Agaricales</taxon>
        <taxon>Marasmiineae</taxon>
        <taxon>Mycenaceae</taxon>
        <taxon>Mycena</taxon>
    </lineage>
</organism>
<feature type="transmembrane region" description="Helical" evidence="1">
    <location>
        <begin position="324"/>
        <end position="353"/>
    </location>
</feature>
<name>A0AAD7J5T1_9AGAR</name>
<accession>A0AAD7J5T1</accession>
<keyword evidence="3" id="KW-1185">Reference proteome</keyword>
<keyword evidence="1" id="KW-0472">Membrane</keyword>
<evidence type="ECO:0000313" key="3">
    <source>
        <dbReference type="Proteomes" id="UP001215598"/>
    </source>
</evidence>
<evidence type="ECO:0000313" key="2">
    <source>
        <dbReference type="EMBL" id="KAJ7755124.1"/>
    </source>
</evidence>